<dbReference type="EMBL" id="CAJNOK010009044">
    <property type="protein sequence ID" value="CAF1079590.1"/>
    <property type="molecule type" value="Genomic_DNA"/>
</dbReference>
<evidence type="ECO:0000313" key="5">
    <source>
        <dbReference type="EMBL" id="CAF3842840.1"/>
    </source>
</evidence>
<protein>
    <recommendedName>
        <fullName evidence="7">Serine/threonine-protein phosphatase 4 regulatory subunit 2</fullName>
    </recommendedName>
</protein>
<feature type="compositionally biased region" description="Basic and acidic residues" evidence="2">
    <location>
        <begin position="443"/>
        <end position="462"/>
    </location>
</feature>
<dbReference type="GO" id="GO:0005737">
    <property type="term" value="C:cytoplasm"/>
    <property type="evidence" value="ECO:0007669"/>
    <property type="project" value="TreeGrafter"/>
</dbReference>
<feature type="signal peptide" evidence="3">
    <location>
        <begin position="1"/>
        <end position="24"/>
    </location>
</feature>
<dbReference type="GO" id="GO:0030289">
    <property type="term" value="C:protein phosphatase 4 complex"/>
    <property type="evidence" value="ECO:0007669"/>
    <property type="project" value="InterPro"/>
</dbReference>
<dbReference type="Pfam" id="PF09184">
    <property type="entry name" value="PPP4R2"/>
    <property type="match status" value="1"/>
</dbReference>
<evidence type="ECO:0008006" key="7">
    <source>
        <dbReference type="Google" id="ProtNLM"/>
    </source>
</evidence>
<dbReference type="PANTHER" id="PTHR16487:SF0">
    <property type="entry name" value="PROTEIN PHOSPHATASE 4 REGULATORY SUBUNIT 2-RELATED"/>
    <property type="match status" value="1"/>
</dbReference>
<feature type="region of interest" description="Disordered" evidence="2">
    <location>
        <begin position="175"/>
        <end position="270"/>
    </location>
</feature>
<dbReference type="EMBL" id="CAJOBA010009059">
    <property type="protein sequence ID" value="CAF3842840.1"/>
    <property type="molecule type" value="Genomic_DNA"/>
</dbReference>
<organism evidence="5 6">
    <name type="scientific">Didymodactylos carnosus</name>
    <dbReference type="NCBI Taxonomy" id="1234261"/>
    <lineage>
        <taxon>Eukaryota</taxon>
        <taxon>Metazoa</taxon>
        <taxon>Spiralia</taxon>
        <taxon>Gnathifera</taxon>
        <taxon>Rotifera</taxon>
        <taxon>Eurotatoria</taxon>
        <taxon>Bdelloidea</taxon>
        <taxon>Philodinida</taxon>
        <taxon>Philodinidae</taxon>
        <taxon>Didymodactylos</taxon>
    </lineage>
</organism>
<evidence type="ECO:0000313" key="4">
    <source>
        <dbReference type="EMBL" id="CAF1079590.1"/>
    </source>
</evidence>
<gene>
    <name evidence="4" type="ORF">OVA965_LOCUS18297</name>
    <name evidence="5" type="ORF">TMI583_LOCUS18308</name>
</gene>
<accession>A0A8S2KI46</accession>
<reference evidence="5" key="1">
    <citation type="submission" date="2021-02" db="EMBL/GenBank/DDBJ databases">
        <authorList>
            <person name="Nowell W R."/>
        </authorList>
    </citation>
    <scope>NUCLEOTIDE SEQUENCE</scope>
</reference>
<proteinExistence type="inferred from homology"/>
<feature type="compositionally biased region" description="Low complexity" evidence="2">
    <location>
        <begin position="333"/>
        <end position="345"/>
    </location>
</feature>
<dbReference type="PANTHER" id="PTHR16487">
    <property type="entry name" value="PPP4R2-RELATED PROTEIN"/>
    <property type="match status" value="1"/>
</dbReference>
<feature type="region of interest" description="Disordered" evidence="2">
    <location>
        <begin position="325"/>
        <end position="356"/>
    </location>
</feature>
<feature type="compositionally biased region" description="Low complexity" evidence="2">
    <location>
        <begin position="395"/>
        <end position="419"/>
    </location>
</feature>
<feature type="compositionally biased region" description="Low complexity" evidence="2">
    <location>
        <begin position="202"/>
        <end position="225"/>
    </location>
</feature>
<name>A0A8S2KI46_9BILA</name>
<dbReference type="GO" id="GO:0019888">
    <property type="term" value="F:protein phosphatase regulator activity"/>
    <property type="evidence" value="ECO:0007669"/>
    <property type="project" value="InterPro"/>
</dbReference>
<feature type="compositionally biased region" description="Acidic residues" evidence="2">
    <location>
        <begin position="426"/>
        <end position="440"/>
    </location>
</feature>
<evidence type="ECO:0000256" key="1">
    <source>
        <dbReference type="ARBA" id="ARBA00009207"/>
    </source>
</evidence>
<dbReference type="InterPro" id="IPR015267">
    <property type="entry name" value="PPP4R2"/>
</dbReference>
<feature type="chain" id="PRO_5036273665" description="Serine/threonine-protein phosphatase 4 regulatory subunit 2" evidence="3">
    <location>
        <begin position="25"/>
        <end position="477"/>
    </location>
</feature>
<dbReference type="GO" id="GO:0005634">
    <property type="term" value="C:nucleus"/>
    <property type="evidence" value="ECO:0007669"/>
    <property type="project" value="TreeGrafter"/>
</dbReference>
<keyword evidence="3" id="KW-0732">Signal</keyword>
<evidence type="ECO:0000313" key="6">
    <source>
        <dbReference type="Proteomes" id="UP000682733"/>
    </source>
</evidence>
<evidence type="ECO:0000256" key="2">
    <source>
        <dbReference type="SAM" id="MobiDB-lite"/>
    </source>
</evidence>
<dbReference type="Proteomes" id="UP000677228">
    <property type="component" value="Unassembled WGS sequence"/>
</dbReference>
<feature type="compositionally biased region" description="Polar residues" evidence="2">
    <location>
        <begin position="234"/>
        <end position="251"/>
    </location>
</feature>
<feature type="compositionally biased region" description="Polar residues" evidence="2">
    <location>
        <begin position="177"/>
        <end position="191"/>
    </location>
</feature>
<dbReference type="Proteomes" id="UP000682733">
    <property type="component" value="Unassembled WGS sequence"/>
</dbReference>
<evidence type="ECO:0000256" key="3">
    <source>
        <dbReference type="SAM" id="SignalP"/>
    </source>
</evidence>
<comment type="caution">
    <text evidence="5">The sequence shown here is derived from an EMBL/GenBank/DDBJ whole genome shotgun (WGS) entry which is preliminary data.</text>
</comment>
<comment type="similarity">
    <text evidence="1">Belongs to the PPP4R2 family.</text>
</comment>
<sequence>MMKTFRKFGNLLQIFLILLRATLLDLEMSSLEESSLLHSLDEFIKLSDHAKTITSELEKFLNHIAKTGFIIFPWSKVKILFIFKLNQVLDEFNSENDMDKLPLHPNLDNATFRELKHDIIERLNSFVNAPFTIQRLCEMITYPRRHYQRTDKFLRGLTKCVMVVTTVDPDGNKIHTENTNSTLTNGFNDNSNGDEEEKKLTSMTSPSSSFSMSPSSSWNNNSSTNEFKDAQFIRPTTGSWNSRFPMNQNDLSPLKRKSVDENDDDSVEPATKIQICSREDCYSTSPLVTEMATTTLCTTAEQECAATSYPLDVNFLVNTQQDQQRVINDEDSQSSSSTTSSIDSQNNKITDYDDNGANENVQQQISSMNDENIEIATPVTSSKEESSLVDDNETENYNSNSTSTSMMIDTDSNEVSSSKNSKESFDIDEEQENNDEESIDTNEIPHDLQHETTKHESIEQEQHIVSSSCATITECDS</sequence>
<dbReference type="AlphaFoldDB" id="A0A8S2KI46"/>
<feature type="region of interest" description="Disordered" evidence="2">
    <location>
        <begin position="378"/>
        <end position="477"/>
    </location>
</feature>